<evidence type="ECO:0000256" key="4">
    <source>
        <dbReference type="ARBA" id="ARBA00022786"/>
    </source>
</evidence>
<gene>
    <name evidence="8" type="primary">Josd2</name>
    <name evidence="8" type="ORF">T4E_2766</name>
</gene>
<dbReference type="SMART" id="SM01246">
    <property type="entry name" value="Josephin"/>
    <property type="match status" value="1"/>
</dbReference>
<protein>
    <recommendedName>
        <fullName evidence="2">ubiquitinyl hydrolase 1</fullName>
        <ecNumber evidence="2">3.4.19.12</ecNumber>
    </recommendedName>
</protein>
<evidence type="ECO:0000313" key="8">
    <source>
        <dbReference type="EMBL" id="KRX93797.1"/>
    </source>
</evidence>
<feature type="active site" evidence="6">
    <location>
        <position position="25"/>
    </location>
</feature>
<evidence type="ECO:0000256" key="6">
    <source>
        <dbReference type="PROSITE-ProRule" id="PRU00331"/>
    </source>
</evidence>
<evidence type="ECO:0000256" key="5">
    <source>
        <dbReference type="ARBA" id="ARBA00022801"/>
    </source>
</evidence>
<evidence type="ECO:0000259" key="7">
    <source>
        <dbReference type="PROSITE" id="PS50957"/>
    </source>
</evidence>
<keyword evidence="4" id="KW-0833">Ubl conjugation pathway</keyword>
<comment type="catalytic activity">
    <reaction evidence="1">
        <text>Thiol-dependent hydrolysis of ester, thioester, amide, peptide and isopeptide bonds formed by the C-terminal Gly of ubiquitin (a 76-residue protein attached to proteins as an intracellular targeting signal).</text>
        <dbReference type="EC" id="3.4.19.12"/>
    </reaction>
</comment>
<accession>A0A0V0Y146</accession>
<dbReference type="AlphaFoldDB" id="A0A0V0Y146"/>
<keyword evidence="5 6" id="KW-0378">Hydrolase</keyword>
<evidence type="ECO:0000256" key="2">
    <source>
        <dbReference type="ARBA" id="ARBA00012759"/>
    </source>
</evidence>
<dbReference type="Gene3D" id="3.90.70.40">
    <property type="match status" value="1"/>
</dbReference>
<sequence length="175" mass="20094">MFEHLAVDFNSVTHIYHEKQYLQRCALHALNNLFQAEIFTKKQLDDICLRLSPSYLLNPHRSAFGLGNYDINVIETALQGVDVRSIDLANIVGLIINVPVNSKIFNFSLPFATRRHWFAMRKINGKFYNLDSKLTNAQCIGSDEEMLKYIFQILTNKGVQMFIIVRKEIVNGSPT</sequence>
<dbReference type="PANTHER" id="PTHR13291:SF0">
    <property type="entry name" value="JOSEPHIN-LIKE PROTEIN"/>
    <property type="match status" value="1"/>
</dbReference>
<dbReference type="EC" id="3.4.19.12" evidence="2"/>
<dbReference type="PROSITE" id="PS50957">
    <property type="entry name" value="JOSEPHIN"/>
    <property type="match status" value="1"/>
</dbReference>
<organism evidence="8 9">
    <name type="scientific">Trichinella pseudospiralis</name>
    <name type="common">Parasitic roundworm</name>
    <dbReference type="NCBI Taxonomy" id="6337"/>
    <lineage>
        <taxon>Eukaryota</taxon>
        <taxon>Metazoa</taxon>
        <taxon>Ecdysozoa</taxon>
        <taxon>Nematoda</taxon>
        <taxon>Enoplea</taxon>
        <taxon>Dorylaimia</taxon>
        <taxon>Trichinellida</taxon>
        <taxon>Trichinellidae</taxon>
        <taxon>Trichinella</taxon>
    </lineage>
</organism>
<dbReference type="GO" id="GO:0006508">
    <property type="term" value="P:proteolysis"/>
    <property type="evidence" value="ECO:0007669"/>
    <property type="project" value="UniProtKB-KW"/>
</dbReference>
<dbReference type="PANTHER" id="PTHR13291">
    <property type="entry name" value="JOSEPHIN 1, 2"/>
    <property type="match status" value="1"/>
</dbReference>
<dbReference type="Proteomes" id="UP000054815">
    <property type="component" value="Unassembled WGS sequence"/>
</dbReference>
<dbReference type="InterPro" id="IPR040053">
    <property type="entry name" value="JOSD1/2"/>
</dbReference>
<evidence type="ECO:0000256" key="3">
    <source>
        <dbReference type="ARBA" id="ARBA00022670"/>
    </source>
</evidence>
<dbReference type="STRING" id="6337.A0A0V0Y146"/>
<comment type="caution">
    <text evidence="8">The sequence shown here is derived from an EMBL/GenBank/DDBJ whole genome shotgun (WGS) entry which is preliminary data.</text>
</comment>
<dbReference type="GO" id="GO:0016579">
    <property type="term" value="P:protein deubiquitination"/>
    <property type="evidence" value="ECO:0007669"/>
    <property type="project" value="InterPro"/>
</dbReference>
<evidence type="ECO:0000313" key="9">
    <source>
        <dbReference type="Proteomes" id="UP000054815"/>
    </source>
</evidence>
<dbReference type="GO" id="GO:0004843">
    <property type="term" value="F:cysteine-type deubiquitinase activity"/>
    <property type="evidence" value="ECO:0007669"/>
    <property type="project" value="UniProtKB-EC"/>
</dbReference>
<feature type="active site" evidence="6">
    <location>
        <position position="131"/>
    </location>
</feature>
<feature type="active site" evidence="6">
    <location>
        <position position="116"/>
    </location>
</feature>
<keyword evidence="3" id="KW-0645">Protease</keyword>
<proteinExistence type="predicted"/>
<name>A0A0V0Y146_TRIPS</name>
<dbReference type="InterPro" id="IPR006155">
    <property type="entry name" value="Josephin"/>
</dbReference>
<dbReference type="EMBL" id="JYDU01000082">
    <property type="protein sequence ID" value="KRX93797.1"/>
    <property type="molecule type" value="Genomic_DNA"/>
</dbReference>
<feature type="domain" description="Josephin" evidence="7">
    <location>
        <begin position="12"/>
        <end position="175"/>
    </location>
</feature>
<evidence type="ECO:0000256" key="1">
    <source>
        <dbReference type="ARBA" id="ARBA00000707"/>
    </source>
</evidence>
<dbReference type="Pfam" id="PF02099">
    <property type="entry name" value="Josephin"/>
    <property type="match status" value="1"/>
</dbReference>
<reference evidence="8 9" key="1">
    <citation type="submission" date="2015-01" db="EMBL/GenBank/DDBJ databases">
        <title>Evolution of Trichinella species and genotypes.</title>
        <authorList>
            <person name="Korhonen P.K."/>
            <person name="Edoardo P."/>
            <person name="Giuseppe L.R."/>
            <person name="Gasser R.B."/>
        </authorList>
    </citation>
    <scope>NUCLEOTIDE SEQUENCE [LARGE SCALE GENOMIC DNA]</scope>
    <source>
        <strain evidence="8">ISS141</strain>
    </source>
</reference>